<evidence type="ECO:0000256" key="12">
    <source>
        <dbReference type="ARBA" id="ARBA00038555"/>
    </source>
</evidence>
<dbReference type="PROSITE" id="PS50188">
    <property type="entry name" value="B302_SPRY"/>
    <property type="match status" value="1"/>
</dbReference>
<evidence type="ECO:0000256" key="8">
    <source>
        <dbReference type="ARBA" id="ARBA00023212"/>
    </source>
</evidence>
<keyword evidence="9" id="KW-0539">Nucleus</keyword>
<dbReference type="GO" id="GO:0005874">
    <property type="term" value="C:microtubule"/>
    <property type="evidence" value="ECO:0007669"/>
    <property type="project" value="UniProtKB-KW"/>
</dbReference>
<dbReference type="SMART" id="SM00502">
    <property type="entry name" value="BBC"/>
    <property type="match status" value="1"/>
</dbReference>
<keyword evidence="7" id="KW-0175">Coiled coil</keyword>
<evidence type="ECO:0000259" key="16">
    <source>
        <dbReference type="PROSITE" id="PS50853"/>
    </source>
</evidence>
<dbReference type="PROSITE" id="PS51262">
    <property type="entry name" value="COS"/>
    <property type="match status" value="1"/>
</dbReference>
<dbReference type="Gene3D" id="1.20.5.170">
    <property type="match status" value="1"/>
</dbReference>
<dbReference type="InterPro" id="IPR003961">
    <property type="entry name" value="FN3_dom"/>
</dbReference>
<keyword evidence="8" id="KW-0206">Cytoskeleton</keyword>
<evidence type="ECO:0000256" key="2">
    <source>
        <dbReference type="ARBA" id="ARBA00004300"/>
    </source>
</evidence>
<feature type="domain" description="Fibronectin type-III" evidence="16">
    <location>
        <begin position="164"/>
        <end position="268"/>
    </location>
</feature>
<reference evidence="19" key="1">
    <citation type="submission" date="2025-08" db="UniProtKB">
        <authorList>
            <consortium name="RefSeq"/>
        </authorList>
    </citation>
    <scope>IDENTIFICATION</scope>
    <source>
        <tissue evidence="19">Whole blood</tissue>
    </source>
</reference>
<dbReference type="Gene3D" id="2.60.40.10">
    <property type="entry name" value="Immunoglobulins"/>
    <property type="match status" value="1"/>
</dbReference>
<feature type="domain" description="COS" evidence="17">
    <location>
        <begin position="105"/>
        <end position="162"/>
    </location>
</feature>
<proteinExistence type="predicted"/>
<dbReference type="GO" id="GO:0005813">
    <property type="term" value="C:centrosome"/>
    <property type="evidence" value="ECO:0007669"/>
    <property type="project" value="UniProtKB-SubCell"/>
</dbReference>
<sequence length="606" mass="67403">MEDQREALRKIITTLAVKNEEIQSFIYSLKQMLLNVEANSTKVQEDLEAEFQSLFSVLEELKEGMLMKIKQDRASRTYELQNQLAACTRALESSEELLETANQTLQATDRYDFPQAAKQIKDGVTMAPAFRLSLKAKVSDNMSHLMVDFAQERRMLQALKFLPVPSAPVIDLAESLVADNCVTLVWRMPDEDSKIDHYVLEYRRTNFEGPPRLKEEQPWMVIEGIRQMEYTLTGLKFDMKYMNFRVRACNKAVAGEFSESVTLETPAFMFRLDASTSHQNLRVDDLSVEWDAMGGKVQDIKAREKDGKGRTASPVNSPARGVPSPKRMPSGRGGRDRFTAESYTVLGDTLIDGGEHYWEVRYEPDSKAFGVGVAYRSLGRFEQLGKTAASWCLHVNNWLQVSFTAKHANKAKVLEPPVPDCLGVHCDFHQGDPEPRSSSLAPSPCLLSAASPSHRLLPPVLRSASPAGLLSFYNARTRQLLHTFKAKFTQPLLPAFTVRTLPGGRGRGRGRGWLCSSACQHPLTGHWSPGVVWQLPGDDRPAGPQLCALPAEAGQCHQQLQHQPHLGGRTACPARLSLRSPPLPHPQALVVSAATLFSLAAWSLNS</sequence>
<dbReference type="InterPro" id="IPR050617">
    <property type="entry name" value="E3_ligase_FN3/SPRY"/>
</dbReference>
<feature type="domain" description="B30.2/SPRY" evidence="15">
    <location>
        <begin position="268"/>
        <end position="478"/>
    </location>
</feature>
<dbReference type="SUPFAM" id="SSF49899">
    <property type="entry name" value="Concanavalin A-like lectins/glucanases"/>
    <property type="match status" value="1"/>
</dbReference>
<comment type="function">
    <text evidence="11">May be involved in microtubule organization and stabilization.</text>
</comment>
<dbReference type="InterPro" id="IPR017903">
    <property type="entry name" value="COS_domain"/>
</dbReference>
<evidence type="ECO:0000256" key="4">
    <source>
        <dbReference type="ARBA" id="ARBA00022618"/>
    </source>
</evidence>
<dbReference type="SMART" id="SM00449">
    <property type="entry name" value="SPRY"/>
    <property type="match status" value="1"/>
</dbReference>
<dbReference type="Proteomes" id="UP000261680">
    <property type="component" value="Unplaced"/>
</dbReference>
<dbReference type="GO" id="GO:0032154">
    <property type="term" value="C:cleavage furrow"/>
    <property type="evidence" value="ECO:0007669"/>
    <property type="project" value="UniProtKB-SubCell"/>
</dbReference>
<gene>
    <name evidence="19" type="primary">FSD1</name>
</gene>
<dbReference type="GO" id="GO:0008017">
    <property type="term" value="F:microtubule binding"/>
    <property type="evidence" value="ECO:0007669"/>
    <property type="project" value="TreeGrafter"/>
</dbReference>
<evidence type="ECO:0000259" key="17">
    <source>
        <dbReference type="PROSITE" id="PS51262"/>
    </source>
</evidence>
<keyword evidence="6" id="KW-0498">Mitosis</keyword>
<dbReference type="PANTHER" id="PTHR24099:SF4">
    <property type="entry name" value="FIBRONECTIN TYPE III AND SPRY DOMAIN-CONTAINING PROTEIN 1"/>
    <property type="match status" value="1"/>
</dbReference>
<dbReference type="GeneID" id="103681838"/>
<dbReference type="Pfam" id="PF00041">
    <property type="entry name" value="fn3"/>
    <property type="match status" value="1"/>
</dbReference>
<dbReference type="GO" id="GO:0051301">
    <property type="term" value="P:cell division"/>
    <property type="evidence" value="ECO:0007669"/>
    <property type="project" value="UniProtKB-KW"/>
</dbReference>
<dbReference type="RefSeq" id="XP_040485496.1">
    <property type="nucleotide sequence ID" value="XM_040629562.1"/>
</dbReference>
<protein>
    <recommendedName>
        <fullName evidence="13">Fibronectin type III and SPRY domain-containing protein 1</fullName>
    </recommendedName>
</protein>
<dbReference type="InterPro" id="IPR003877">
    <property type="entry name" value="SPRY_dom"/>
</dbReference>
<dbReference type="InterPro" id="IPR001870">
    <property type="entry name" value="B30.2/SPRY"/>
</dbReference>
<evidence type="ECO:0000256" key="3">
    <source>
        <dbReference type="ARBA" id="ARBA00004626"/>
    </source>
</evidence>
<evidence type="ECO:0000256" key="14">
    <source>
        <dbReference type="SAM" id="MobiDB-lite"/>
    </source>
</evidence>
<dbReference type="FunFam" id="1.20.5.170:FF:000064">
    <property type="entry name" value="fibronectin type III and SPRY domain-containing protein 1"/>
    <property type="match status" value="1"/>
</dbReference>
<dbReference type="Gene3D" id="2.60.120.920">
    <property type="match status" value="2"/>
</dbReference>
<feature type="region of interest" description="Disordered" evidence="14">
    <location>
        <begin position="301"/>
        <end position="335"/>
    </location>
</feature>
<comment type="subcellular location">
    <subcellularLocation>
        <location evidence="3">Cleavage furrow</location>
    </subcellularLocation>
    <subcellularLocation>
        <location evidence="2">Cytoplasm</location>
        <location evidence="2">Cytoskeleton</location>
        <location evidence="2">Microtubule organizing center</location>
        <location evidence="2">Centrosome</location>
    </subcellularLocation>
    <subcellularLocation>
        <location evidence="1">Nucleus</location>
    </subcellularLocation>
</comment>
<dbReference type="InterPro" id="IPR003649">
    <property type="entry name" value="Bbox_C"/>
</dbReference>
<evidence type="ECO:0000256" key="9">
    <source>
        <dbReference type="ARBA" id="ARBA00023242"/>
    </source>
</evidence>
<dbReference type="KEGG" id="umr:103681838"/>
<evidence type="ECO:0000256" key="13">
    <source>
        <dbReference type="ARBA" id="ARBA00039546"/>
    </source>
</evidence>
<evidence type="ECO:0000259" key="15">
    <source>
        <dbReference type="PROSITE" id="PS50188"/>
    </source>
</evidence>
<evidence type="ECO:0000313" key="19">
    <source>
        <dbReference type="RefSeq" id="XP_040485496.1"/>
    </source>
</evidence>
<evidence type="ECO:0000256" key="7">
    <source>
        <dbReference type="ARBA" id="ARBA00023054"/>
    </source>
</evidence>
<dbReference type="CDD" id="cd00063">
    <property type="entry name" value="FN3"/>
    <property type="match status" value="1"/>
</dbReference>
<dbReference type="OrthoDB" id="9927450at2759"/>
<keyword evidence="10" id="KW-0131">Cell cycle</keyword>
<dbReference type="GO" id="GO:0051302">
    <property type="term" value="P:regulation of cell division"/>
    <property type="evidence" value="ECO:0007669"/>
    <property type="project" value="TreeGrafter"/>
</dbReference>
<comment type="subunit">
    <text evidence="12">Oligomerization is required for binding to microtubules.</text>
</comment>
<dbReference type="CTD" id="79187"/>
<evidence type="ECO:0000256" key="11">
    <source>
        <dbReference type="ARBA" id="ARBA00037674"/>
    </source>
</evidence>
<dbReference type="InterPro" id="IPR013783">
    <property type="entry name" value="Ig-like_fold"/>
</dbReference>
<dbReference type="GO" id="GO:0005634">
    <property type="term" value="C:nucleus"/>
    <property type="evidence" value="ECO:0007669"/>
    <property type="project" value="UniProtKB-SubCell"/>
</dbReference>
<dbReference type="SUPFAM" id="SSF49265">
    <property type="entry name" value="Fibronectin type III"/>
    <property type="match status" value="1"/>
</dbReference>
<evidence type="ECO:0000256" key="5">
    <source>
        <dbReference type="ARBA" id="ARBA00022701"/>
    </source>
</evidence>
<evidence type="ECO:0000256" key="6">
    <source>
        <dbReference type="ARBA" id="ARBA00022776"/>
    </source>
</evidence>
<dbReference type="PROSITE" id="PS50853">
    <property type="entry name" value="FN3"/>
    <property type="match status" value="1"/>
</dbReference>
<dbReference type="InterPro" id="IPR043136">
    <property type="entry name" value="B30.2/SPRY_sf"/>
</dbReference>
<dbReference type="SMART" id="SM00060">
    <property type="entry name" value="FN3"/>
    <property type="match status" value="1"/>
</dbReference>
<dbReference type="InterPro" id="IPR036116">
    <property type="entry name" value="FN3_sf"/>
</dbReference>
<dbReference type="GO" id="GO:0060236">
    <property type="term" value="P:regulation of mitotic spindle organization"/>
    <property type="evidence" value="ECO:0007669"/>
    <property type="project" value="TreeGrafter"/>
</dbReference>
<evidence type="ECO:0000256" key="1">
    <source>
        <dbReference type="ARBA" id="ARBA00004123"/>
    </source>
</evidence>
<dbReference type="InterPro" id="IPR013320">
    <property type="entry name" value="ConA-like_dom_sf"/>
</dbReference>
<dbReference type="AlphaFoldDB" id="A0A8M1FQ46"/>
<keyword evidence="5" id="KW-0493">Microtubule</keyword>
<keyword evidence="18" id="KW-1185">Reference proteome</keyword>
<name>A0A8M1FQ46_URSMA</name>
<keyword evidence="4" id="KW-0132">Cell division</keyword>
<evidence type="ECO:0000313" key="18">
    <source>
        <dbReference type="Proteomes" id="UP000261680"/>
    </source>
</evidence>
<dbReference type="PANTHER" id="PTHR24099">
    <property type="entry name" value="E3 UBIQUITIN-PROTEIN LIGASE TRIM36-RELATED"/>
    <property type="match status" value="1"/>
</dbReference>
<dbReference type="FunFam" id="2.60.40.10:FF:000566">
    <property type="entry name" value="fibronectin type III and SPRY domain-containing protein 1"/>
    <property type="match status" value="1"/>
</dbReference>
<keyword evidence="8" id="KW-0963">Cytoplasm</keyword>
<accession>A0A8M1FQ46</accession>
<organism evidence="18 19">
    <name type="scientific">Ursus maritimus</name>
    <name type="common">Polar bear</name>
    <name type="synonym">Thalarctos maritimus</name>
    <dbReference type="NCBI Taxonomy" id="29073"/>
    <lineage>
        <taxon>Eukaryota</taxon>
        <taxon>Metazoa</taxon>
        <taxon>Chordata</taxon>
        <taxon>Craniata</taxon>
        <taxon>Vertebrata</taxon>
        <taxon>Euteleostomi</taxon>
        <taxon>Mammalia</taxon>
        <taxon>Eutheria</taxon>
        <taxon>Laurasiatheria</taxon>
        <taxon>Carnivora</taxon>
        <taxon>Caniformia</taxon>
        <taxon>Ursidae</taxon>
        <taxon>Ursus</taxon>
    </lineage>
</organism>
<evidence type="ECO:0000256" key="10">
    <source>
        <dbReference type="ARBA" id="ARBA00023306"/>
    </source>
</evidence>